<feature type="signal peptide" evidence="2">
    <location>
        <begin position="1"/>
        <end position="35"/>
    </location>
</feature>
<evidence type="ECO:0000313" key="6">
    <source>
        <dbReference type="Proteomes" id="UP000001036"/>
    </source>
</evidence>
<evidence type="ECO:0000256" key="2">
    <source>
        <dbReference type="SAM" id="SignalP"/>
    </source>
</evidence>
<dbReference type="HOGENOM" id="CLU_035600_0_0_6"/>
<dbReference type="KEGG" id="cja:CJA_1573"/>
<accession>B3PE63</accession>
<evidence type="ECO:0000313" key="5">
    <source>
        <dbReference type="EMBL" id="ACE84968.1"/>
    </source>
</evidence>
<reference evidence="5 6" key="1">
    <citation type="journal article" date="2008" name="J. Bacteriol.">
        <title>Insights into plant cell wall degradation from the genome sequence of the soil bacterium Cellvibrio japonicus.</title>
        <authorList>
            <person name="Deboy R.T."/>
            <person name="Mongodin E.F."/>
            <person name="Fouts D.E."/>
            <person name="Tailford L.E."/>
            <person name="Khouri H."/>
            <person name="Emerson J.B."/>
            <person name="Mohamoud Y."/>
            <person name="Watkins K."/>
            <person name="Henrissat B."/>
            <person name="Gilbert H.J."/>
            <person name="Nelson K.E."/>
        </authorList>
    </citation>
    <scope>NUCLEOTIDE SEQUENCE [LARGE SCALE GENOMIC DNA]</scope>
    <source>
        <strain evidence="5 6">Ueda107</strain>
    </source>
</reference>
<dbReference type="Gene3D" id="2.60.40.380">
    <property type="entry name" value="Purple acid phosphatase-like, N-terminal"/>
    <property type="match status" value="1"/>
</dbReference>
<dbReference type="eggNOG" id="COG1409">
    <property type="taxonomic scope" value="Bacteria"/>
</dbReference>
<keyword evidence="6" id="KW-1185">Reference proteome</keyword>
<dbReference type="EMBL" id="CP000934">
    <property type="protein sequence ID" value="ACE84968.1"/>
    <property type="molecule type" value="Genomic_DNA"/>
</dbReference>
<dbReference type="SUPFAM" id="SSF49363">
    <property type="entry name" value="Purple acid phosphatase, N-terminal domain"/>
    <property type="match status" value="1"/>
</dbReference>
<dbReference type="InterPro" id="IPR015914">
    <property type="entry name" value="PAPs_N"/>
</dbReference>
<dbReference type="Pfam" id="PF16656">
    <property type="entry name" value="Pur_ac_phosph_N"/>
    <property type="match status" value="1"/>
</dbReference>
<dbReference type="PANTHER" id="PTHR22953:SF153">
    <property type="entry name" value="PURPLE ACID PHOSPHATASE"/>
    <property type="match status" value="1"/>
</dbReference>
<dbReference type="GO" id="GO:0003993">
    <property type="term" value="F:acid phosphatase activity"/>
    <property type="evidence" value="ECO:0007669"/>
    <property type="project" value="InterPro"/>
</dbReference>
<dbReference type="InterPro" id="IPR029052">
    <property type="entry name" value="Metallo-depent_PP-like"/>
</dbReference>
<dbReference type="InterPro" id="IPR004843">
    <property type="entry name" value="Calcineurin-like_PHP"/>
</dbReference>
<dbReference type="InterPro" id="IPR003961">
    <property type="entry name" value="FN3_dom"/>
</dbReference>
<name>B3PE63_CELJU</name>
<dbReference type="STRING" id="498211.CJA_1573"/>
<dbReference type="SUPFAM" id="SSF56300">
    <property type="entry name" value="Metallo-dependent phosphatases"/>
    <property type="match status" value="1"/>
</dbReference>
<dbReference type="Pfam" id="PF00149">
    <property type="entry name" value="Metallophos"/>
    <property type="match status" value="1"/>
</dbReference>
<sequence length="462" mass="51909">MKNIINRLCALVLFSSLSIVSFCVAMGAFPSAAYANGLPERIILLPTATPAHSQTVTWRTRNAVPTLAEITESTASPALVQRAKQISGISKSHAILTGQTIEKTAGKTFHHRVTFTHLKPATRYAYRVKGEQGWSEWHSFRTAAETFTPYRMIYLGDTQNHIQSLGSRTIRAAFAAAPDARLMLHAGDLTDRAGPEDQLWGEWFAAGNWLFSNIVQLPVVGNHEYRESPGTLPQLKVVWPAHFMLPGNGPESLRDTVYWLDYQGVRFIALDSMIALHSEAAAKQQAQWLEPLLANNPNRWTIVSYHHPLLSGTRAQFTPAIATHWQPLFERYAVDLVLQGDDHIYGRWQPGQGVPVYTISVAGAKQNRVHDKARELMQRVGEDTQWYQVIEFSNERLQYRAWTVEGELYDAVDVIKQPGKPARVESDLADAIPERYCGKPEPASLFPQAIYKPRCREVTELQ</sequence>
<gene>
    <name evidence="5" type="ordered locus">CJA_1573</name>
</gene>
<evidence type="ECO:0000259" key="3">
    <source>
        <dbReference type="Pfam" id="PF00149"/>
    </source>
</evidence>
<dbReference type="InterPro" id="IPR008963">
    <property type="entry name" value="Purple_acid_Pase-like_N"/>
</dbReference>
<dbReference type="RefSeq" id="WP_012487197.1">
    <property type="nucleotide sequence ID" value="NC_010995.1"/>
</dbReference>
<protein>
    <submittedName>
        <fullName evidence="5">Ser/Thr protein phosphatase family protein family</fullName>
    </submittedName>
</protein>
<dbReference type="PANTHER" id="PTHR22953">
    <property type="entry name" value="ACID PHOSPHATASE RELATED"/>
    <property type="match status" value="1"/>
</dbReference>
<feature type="chain" id="PRO_5002796571" evidence="2">
    <location>
        <begin position="36"/>
        <end position="462"/>
    </location>
</feature>
<evidence type="ECO:0000256" key="1">
    <source>
        <dbReference type="ARBA" id="ARBA00022729"/>
    </source>
</evidence>
<dbReference type="OrthoDB" id="9804511at2"/>
<dbReference type="Gene3D" id="3.60.21.10">
    <property type="match status" value="1"/>
</dbReference>
<feature type="domain" description="Purple acid phosphatase N-terminal" evidence="4">
    <location>
        <begin position="39"/>
        <end position="142"/>
    </location>
</feature>
<dbReference type="AlphaFoldDB" id="B3PE63"/>
<evidence type="ECO:0000259" key="4">
    <source>
        <dbReference type="Pfam" id="PF16656"/>
    </source>
</evidence>
<feature type="domain" description="Calcineurin-like phosphoesterase" evidence="3">
    <location>
        <begin position="155"/>
        <end position="345"/>
    </location>
</feature>
<proteinExistence type="predicted"/>
<dbReference type="Proteomes" id="UP000001036">
    <property type="component" value="Chromosome"/>
</dbReference>
<dbReference type="GO" id="GO:0046872">
    <property type="term" value="F:metal ion binding"/>
    <property type="evidence" value="ECO:0007669"/>
    <property type="project" value="InterPro"/>
</dbReference>
<dbReference type="CDD" id="cd00063">
    <property type="entry name" value="FN3"/>
    <property type="match status" value="1"/>
</dbReference>
<organism evidence="5 6">
    <name type="scientific">Cellvibrio japonicus (strain Ueda107)</name>
    <name type="common">Pseudomonas fluorescens subsp. cellulosa</name>
    <dbReference type="NCBI Taxonomy" id="498211"/>
    <lineage>
        <taxon>Bacteria</taxon>
        <taxon>Pseudomonadati</taxon>
        <taxon>Pseudomonadota</taxon>
        <taxon>Gammaproteobacteria</taxon>
        <taxon>Cellvibrionales</taxon>
        <taxon>Cellvibrionaceae</taxon>
        <taxon>Cellvibrio</taxon>
    </lineage>
</organism>
<dbReference type="InterPro" id="IPR039331">
    <property type="entry name" value="PAPs-like"/>
</dbReference>
<keyword evidence="1 2" id="KW-0732">Signal</keyword>